<keyword evidence="3" id="KW-1185">Reference proteome</keyword>
<reference evidence="2 3" key="1">
    <citation type="submission" date="2017-12" db="EMBL/GenBank/DDBJ databases">
        <title>The genome sequence of Caulobacter sp. 410.</title>
        <authorList>
            <person name="Gao J."/>
            <person name="Mao X."/>
            <person name="Sun J."/>
        </authorList>
    </citation>
    <scope>NUCLEOTIDE SEQUENCE [LARGE SCALE GENOMIC DNA]</scope>
    <source>
        <strain evidence="2 3">410</strain>
    </source>
</reference>
<organism evidence="2 3">
    <name type="scientific">Caulobacter zeae</name>
    <dbReference type="NCBI Taxonomy" id="2055137"/>
    <lineage>
        <taxon>Bacteria</taxon>
        <taxon>Pseudomonadati</taxon>
        <taxon>Pseudomonadota</taxon>
        <taxon>Alphaproteobacteria</taxon>
        <taxon>Caulobacterales</taxon>
        <taxon>Caulobacteraceae</taxon>
        <taxon>Caulobacter</taxon>
    </lineage>
</organism>
<protein>
    <submittedName>
        <fullName evidence="2">Uncharacterized protein</fullName>
    </submittedName>
</protein>
<evidence type="ECO:0000256" key="1">
    <source>
        <dbReference type="SAM" id="Phobius"/>
    </source>
</evidence>
<dbReference type="EMBL" id="PJRS01000018">
    <property type="protein sequence ID" value="PLR26497.1"/>
    <property type="molecule type" value="Genomic_DNA"/>
</dbReference>
<evidence type="ECO:0000313" key="3">
    <source>
        <dbReference type="Proteomes" id="UP000234479"/>
    </source>
</evidence>
<evidence type="ECO:0000313" key="2">
    <source>
        <dbReference type="EMBL" id="PLR26497.1"/>
    </source>
</evidence>
<keyword evidence="1" id="KW-0472">Membrane</keyword>
<dbReference type="AlphaFoldDB" id="A0A2N5DKA1"/>
<feature type="transmembrane region" description="Helical" evidence="1">
    <location>
        <begin position="46"/>
        <end position="63"/>
    </location>
</feature>
<accession>A0A2N5DKA1</accession>
<comment type="caution">
    <text evidence="2">The sequence shown here is derived from an EMBL/GenBank/DDBJ whole genome shotgun (WGS) entry which is preliminary data.</text>
</comment>
<keyword evidence="1" id="KW-0812">Transmembrane</keyword>
<sequence length="77" mass="7820">MNTIQQLVGAAGIAIAFSVTTATKTALVAGGESIRPAMARGAQHSYLVAFGMVVVGLLAALMMPRKSPLNGMPIAAH</sequence>
<proteinExistence type="predicted"/>
<gene>
    <name evidence="2" type="ORF">SGCZBJ_09110</name>
</gene>
<name>A0A2N5DKA1_9CAUL</name>
<keyword evidence="1" id="KW-1133">Transmembrane helix</keyword>
<dbReference type="Proteomes" id="UP000234479">
    <property type="component" value="Unassembled WGS sequence"/>
</dbReference>